<evidence type="ECO:0000313" key="3">
    <source>
        <dbReference type="EMBL" id="GIZ91574.1"/>
    </source>
</evidence>
<dbReference type="Proteomes" id="UP000887212">
    <property type="component" value="Unassembled WGS sequence"/>
</dbReference>
<dbReference type="EMBL" id="BPMT01000002">
    <property type="protein sequence ID" value="GIZ91574.1"/>
    <property type="molecule type" value="Genomic_DNA"/>
</dbReference>
<evidence type="ECO:0000313" key="2">
    <source>
        <dbReference type="EMBL" id="GIZ87619.1"/>
    </source>
</evidence>
<gene>
    <name evidence="2" type="ORF">KAM435_09460</name>
    <name evidence="3" type="ORF">KAM436_05420</name>
</gene>
<protein>
    <submittedName>
        <fullName evidence="2">Uncharacterized protein</fullName>
    </submittedName>
</protein>
<dbReference type="Proteomes" id="UP000887228">
    <property type="component" value="Unassembled WGS sequence"/>
</dbReference>
<keyword evidence="1" id="KW-0812">Transmembrane</keyword>
<feature type="transmembrane region" description="Helical" evidence="1">
    <location>
        <begin position="12"/>
        <end position="32"/>
    </location>
</feature>
<organism evidence="2 4">
    <name type="scientific">Aquipseudomonas alcaligenes</name>
    <name type="common">Pseudomonas alcaligenes</name>
    <dbReference type="NCBI Taxonomy" id="43263"/>
    <lineage>
        <taxon>Bacteria</taxon>
        <taxon>Pseudomonadati</taxon>
        <taxon>Pseudomonadota</taxon>
        <taxon>Gammaproteobacteria</taxon>
        <taxon>Pseudomonadales</taxon>
        <taxon>Pseudomonadaceae</taxon>
        <taxon>Aquipseudomonas</taxon>
    </lineage>
</organism>
<evidence type="ECO:0000313" key="4">
    <source>
        <dbReference type="Proteomes" id="UP000887212"/>
    </source>
</evidence>
<keyword evidence="1" id="KW-0472">Membrane</keyword>
<sequence>MLRLLMQFSACFALGLVVAGMLLIGLMFFGQFDLIHGLNLSGRPLASVALTLLPGGFWDGLTGVPDAAGNAHIQSFLQLCVALAQVALLLGAGFFRLWYRT</sequence>
<keyword evidence="1" id="KW-1133">Transmembrane helix</keyword>
<dbReference type="AlphaFoldDB" id="A0AA37CDZ1"/>
<evidence type="ECO:0000256" key="1">
    <source>
        <dbReference type="SAM" id="Phobius"/>
    </source>
</evidence>
<feature type="transmembrane region" description="Helical" evidence="1">
    <location>
        <begin position="76"/>
        <end position="99"/>
    </location>
</feature>
<comment type="caution">
    <text evidence="2">The sequence shown here is derived from an EMBL/GenBank/DDBJ whole genome shotgun (WGS) entry which is preliminary data.</text>
</comment>
<accession>A0AA37CDZ1</accession>
<reference evidence="2 5" key="1">
    <citation type="submission" date="2021-07" db="EMBL/GenBank/DDBJ databases">
        <title>Whole genome sequencing of carbapenem-resistant Pseudomonas spp. isolated in Japan.</title>
        <authorList>
            <person name="Suzuki M."/>
            <person name="Maehana S."/>
            <person name="Kitasato H."/>
        </authorList>
    </citation>
    <scope>NUCLEOTIDE SEQUENCE</scope>
    <source>
        <strain evidence="2">KAM435</strain>
        <strain evidence="3 5">KAM436</strain>
    </source>
</reference>
<name>A0AA37CDZ1_AQUAC</name>
<evidence type="ECO:0000313" key="5">
    <source>
        <dbReference type="Proteomes" id="UP000887228"/>
    </source>
</evidence>
<proteinExistence type="predicted"/>
<dbReference type="EMBL" id="BPMS01000002">
    <property type="protein sequence ID" value="GIZ87619.1"/>
    <property type="molecule type" value="Genomic_DNA"/>
</dbReference>